<dbReference type="EMBL" id="CP045903">
    <property type="protein sequence ID" value="QQP39606.1"/>
    <property type="molecule type" value="Genomic_DNA"/>
</dbReference>
<dbReference type="AlphaFoldDB" id="A0A7T8GY28"/>
<dbReference type="Proteomes" id="UP000595437">
    <property type="component" value="Chromosome 14"/>
</dbReference>
<reference evidence="2" key="1">
    <citation type="submission" date="2021-01" db="EMBL/GenBank/DDBJ databases">
        <title>Caligus Genome Assembly.</title>
        <authorList>
            <person name="Gallardo-Escarate C."/>
        </authorList>
    </citation>
    <scope>NUCLEOTIDE SEQUENCE [LARGE SCALE GENOMIC DNA]</scope>
</reference>
<evidence type="ECO:0000313" key="2">
    <source>
        <dbReference type="Proteomes" id="UP000595437"/>
    </source>
</evidence>
<protein>
    <submittedName>
        <fullName evidence="1">Uncharacterized protein</fullName>
    </submittedName>
</protein>
<name>A0A7T8GY28_CALRO</name>
<evidence type="ECO:0000313" key="1">
    <source>
        <dbReference type="EMBL" id="QQP39606.1"/>
    </source>
</evidence>
<keyword evidence="2" id="KW-1185">Reference proteome</keyword>
<proteinExistence type="predicted"/>
<accession>A0A7T8GY28</accession>
<gene>
    <name evidence="1" type="ORF">FKW44_020545</name>
</gene>
<sequence>MDAVQDQAAAAVRSRSNKRRCSNEFLTTEVLHGILRRRRAKELKKREQEEGKL</sequence>
<organism evidence="1 2">
    <name type="scientific">Caligus rogercresseyi</name>
    <name type="common">Sea louse</name>
    <dbReference type="NCBI Taxonomy" id="217165"/>
    <lineage>
        <taxon>Eukaryota</taxon>
        <taxon>Metazoa</taxon>
        <taxon>Ecdysozoa</taxon>
        <taxon>Arthropoda</taxon>
        <taxon>Crustacea</taxon>
        <taxon>Multicrustacea</taxon>
        <taxon>Hexanauplia</taxon>
        <taxon>Copepoda</taxon>
        <taxon>Siphonostomatoida</taxon>
        <taxon>Caligidae</taxon>
        <taxon>Caligus</taxon>
    </lineage>
</organism>